<organism evidence="2 3">
    <name type="scientific">Rhizophagus irregularis</name>
    <dbReference type="NCBI Taxonomy" id="588596"/>
    <lineage>
        <taxon>Eukaryota</taxon>
        <taxon>Fungi</taxon>
        <taxon>Fungi incertae sedis</taxon>
        <taxon>Mucoromycota</taxon>
        <taxon>Glomeromycotina</taxon>
        <taxon>Glomeromycetes</taxon>
        <taxon>Glomerales</taxon>
        <taxon>Glomeraceae</taxon>
        <taxon>Rhizophagus</taxon>
    </lineage>
</organism>
<feature type="region of interest" description="Disordered" evidence="1">
    <location>
        <begin position="1"/>
        <end position="75"/>
    </location>
</feature>
<sequence length="356" mass="41284">MMSETIKSKSSSRPSSRKVPIQTRALTKASKNNEETETQGDESQDDENMDNSPDTSKKHGHDLDIIDTTRKTKRASKDNNTDYYMVPTEFLEKLNSQNKVIWRNQIKQEKKLNEMNQMLRKMRHEDALTPAFFEKGIVAITKEIQKTSLYPTQELFKERLEEYVEKRSNGYINDIGKHNWDSRFYSQFMPMCLEKMRHRRGSLSKEIKSALFKVLKIPEIKSNAGSKIGEWKNSPCVIEAYSNIWDSDDSSLVNINKIITKAMPKESKKSCLAPSLISFTLAVCCVVLNPHTDEIKCSEKSVKKRYVVFLSLLNDNKIPEESNIMHIQKEESKMKDNESIEDHDSEEETDDRNFFD</sequence>
<dbReference type="VEuPathDB" id="FungiDB:RhiirFUN_013722"/>
<feature type="compositionally biased region" description="Low complexity" evidence="1">
    <location>
        <begin position="8"/>
        <end position="18"/>
    </location>
</feature>
<reference evidence="2" key="1">
    <citation type="submission" date="2020-05" db="EMBL/GenBank/DDBJ databases">
        <authorList>
            <person name="Rincon C."/>
            <person name="Sanders R I."/>
            <person name="Robbins C."/>
            <person name="Chaturvedi A."/>
        </authorList>
    </citation>
    <scope>NUCLEOTIDE SEQUENCE</scope>
    <source>
        <strain evidence="2">CHB12</strain>
    </source>
</reference>
<gene>
    <name evidence="2" type="ORF">CHRIB12_LOCUS14521</name>
</gene>
<accession>A0A915ZF60</accession>
<proteinExistence type="predicted"/>
<feature type="compositionally biased region" description="Acidic residues" evidence="1">
    <location>
        <begin position="35"/>
        <end position="49"/>
    </location>
</feature>
<comment type="caution">
    <text evidence="2">The sequence shown here is derived from an EMBL/GenBank/DDBJ whole genome shotgun (WGS) entry which is preliminary data.</text>
</comment>
<feature type="compositionally biased region" description="Basic and acidic residues" evidence="1">
    <location>
        <begin position="55"/>
        <end position="75"/>
    </location>
</feature>
<name>A0A915ZF60_9GLOM</name>
<protein>
    <submittedName>
        <fullName evidence="2">Uncharacterized protein</fullName>
    </submittedName>
</protein>
<dbReference type="Proteomes" id="UP000684084">
    <property type="component" value="Unassembled WGS sequence"/>
</dbReference>
<dbReference type="AlphaFoldDB" id="A0A915ZF60"/>
<dbReference type="EMBL" id="CAGKOT010000033">
    <property type="protein sequence ID" value="CAB5374594.1"/>
    <property type="molecule type" value="Genomic_DNA"/>
</dbReference>
<evidence type="ECO:0000256" key="1">
    <source>
        <dbReference type="SAM" id="MobiDB-lite"/>
    </source>
</evidence>
<dbReference type="OrthoDB" id="2378787at2759"/>
<evidence type="ECO:0000313" key="3">
    <source>
        <dbReference type="Proteomes" id="UP000684084"/>
    </source>
</evidence>
<feature type="compositionally biased region" description="Basic and acidic residues" evidence="1">
    <location>
        <begin position="327"/>
        <end position="342"/>
    </location>
</feature>
<feature type="region of interest" description="Disordered" evidence="1">
    <location>
        <begin position="326"/>
        <end position="356"/>
    </location>
</feature>
<evidence type="ECO:0000313" key="2">
    <source>
        <dbReference type="EMBL" id="CAB5374594.1"/>
    </source>
</evidence>